<dbReference type="Pfam" id="PF09441">
    <property type="entry name" value="Abp2"/>
    <property type="match status" value="1"/>
</dbReference>
<evidence type="ECO:0000256" key="2">
    <source>
        <dbReference type="SAM" id="MobiDB-lite"/>
    </source>
</evidence>
<feature type="region of interest" description="Disordered" evidence="2">
    <location>
        <begin position="841"/>
        <end position="865"/>
    </location>
</feature>
<feature type="compositionally biased region" description="Low complexity" evidence="2">
    <location>
        <begin position="191"/>
        <end position="200"/>
    </location>
</feature>
<organism evidence="3 4">
    <name type="scientific">Tuber magnatum</name>
    <name type="common">white Piedmont truffle</name>
    <dbReference type="NCBI Taxonomy" id="42249"/>
    <lineage>
        <taxon>Eukaryota</taxon>
        <taxon>Fungi</taxon>
        <taxon>Dikarya</taxon>
        <taxon>Ascomycota</taxon>
        <taxon>Pezizomycotina</taxon>
        <taxon>Pezizomycetes</taxon>
        <taxon>Pezizales</taxon>
        <taxon>Tuberaceae</taxon>
        <taxon>Tuber</taxon>
    </lineage>
</organism>
<feature type="compositionally biased region" description="Polar residues" evidence="2">
    <location>
        <begin position="130"/>
        <end position="147"/>
    </location>
</feature>
<reference evidence="3 4" key="1">
    <citation type="submission" date="2018-03" db="EMBL/GenBank/DDBJ databases">
        <title>Genomes of Pezizomycetes fungi and the evolution of truffles.</title>
        <authorList>
            <person name="Murat C."/>
            <person name="Payen T."/>
            <person name="Noel B."/>
            <person name="Kuo A."/>
            <person name="Martin F.M."/>
        </authorList>
    </citation>
    <scope>NUCLEOTIDE SEQUENCE [LARGE SCALE GENOMIC DNA]</scope>
    <source>
        <strain evidence="3">091103-1</strain>
    </source>
</reference>
<feature type="region of interest" description="Disordered" evidence="2">
    <location>
        <begin position="522"/>
        <end position="635"/>
    </location>
</feature>
<dbReference type="PANTHER" id="PTHR42048:SF1">
    <property type="entry name" value="ARS-BINDING PROTEIN 2"/>
    <property type="match status" value="1"/>
</dbReference>
<sequence length="902" mass="98705">MACPPPHVRNSPNPSLRDAANLRCTSTQTLTSALFATRLPVPSLAAAALKLRKIPRIEDDSAPRVVVPRLLVLAESTPDEGVQTLSQYTHLDDGMDAEHYQHSLDEEEDDDEESSFVRGITAGGHDHSQDTSPSEFSHQGFGRQQLSIDPALDTPPPENHPHHHLHHHTGQDDDDDDDDEGDGSPSHHRLQQSQQQVQDHFVQSQLPRQLYTDLARSANQFSLQHHTPDQLSTPPARFQASSPASGKILPTFTPSDRSLPDRAVTDETLDDAYVAFILYCNPSVPLDCDTTELRKAFRQPPKSDGKTFNIHHLLQLIEKFEEKEIKTWTKLAIQLGVERTADQSAQKVQQYAVRLKRWMHAMHIDAFFEYILNKPHAYYQHIPHSLPSSDSPDQMRDGVPIEEDLALRALHPETRPKRGRRKTDDKDDGSEKDMPDSKRPHIDNETPTTADPTSAMEHFSNSLFPPHPQSAVPSSAGGDGMERFLEESDPWAAATQSVLSGGGNSATPTGGQQFRWRAFPREGTTPQSAHPPPTILTSHDNISPQDEIQTPVSATTPVSSSKPRSRRRHGPAVSSAWPSSGNPLTGKLRGRPPSNRSVRDGPFSTFPAHPTGKGHTIDLGSPGGITATPTSTPVTTHAPQQFTFRPEQLHLTVPTRVGGNAITMASPASAMTPSPHMNGNSWKREKSPLGRESANIYAAPGLEDVERKFSVSLLQAQCHDGLVLGVEDAKRIADKVVSALKRAWPDGGGGVDDKSVAALLGCGGDGVFREIKVSRLGGDSNRRELDDLGLDVDDGDQLGGRGDGERRFDVRWNHNNNPSGSGLNQLSEENDRVLKELEDLGDFSGGVNDDPHGESIGSNNGANSAGNVEKLRERVLELERSLKAKEMEIHGIRENVLKAVVM</sequence>
<dbReference type="Proteomes" id="UP000246991">
    <property type="component" value="Unassembled WGS sequence"/>
</dbReference>
<dbReference type="InterPro" id="IPR018562">
    <property type="entry name" value="ARS-binding_2"/>
</dbReference>
<name>A0A317SN41_9PEZI</name>
<evidence type="ECO:0000256" key="1">
    <source>
        <dbReference type="SAM" id="Coils"/>
    </source>
</evidence>
<proteinExistence type="predicted"/>
<feature type="compositionally biased region" description="Polar residues" evidence="2">
    <location>
        <begin position="535"/>
        <end position="548"/>
    </location>
</feature>
<dbReference type="OrthoDB" id="2104370at2759"/>
<accession>A0A317SN41</accession>
<keyword evidence="1" id="KW-0175">Coiled coil</keyword>
<dbReference type="EMBL" id="PYWC01000056">
    <property type="protein sequence ID" value="PWW74856.1"/>
    <property type="molecule type" value="Genomic_DNA"/>
</dbReference>
<feature type="compositionally biased region" description="Low complexity" evidence="2">
    <location>
        <begin position="550"/>
        <end position="562"/>
    </location>
</feature>
<feature type="compositionally biased region" description="Basic and acidic residues" evidence="2">
    <location>
        <begin position="410"/>
        <end position="444"/>
    </location>
</feature>
<feature type="compositionally biased region" description="Acidic residues" evidence="2">
    <location>
        <begin position="105"/>
        <end position="114"/>
    </location>
</feature>
<evidence type="ECO:0000313" key="3">
    <source>
        <dbReference type="EMBL" id="PWW74856.1"/>
    </source>
</evidence>
<evidence type="ECO:0008006" key="5">
    <source>
        <dbReference type="Google" id="ProtNLM"/>
    </source>
</evidence>
<feature type="compositionally biased region" description="Polar residues" evidence="2">
    <location>
        <begin position="223"/>
        <end position="244"/>
    </location>
</feature>
<feature type="region of interest" description="Disordered" evidence="2">
    <location>
        <begin position="404"/>
        <end position="482"/>
    </location>
</feature>
<feature type="compositionally biased region" description="Acidic residues" evidence="2">
    <location>
        <begin position="172"/>
        <end position="182"/>
    </location>
</feature>
<comment type="caution">
    <text evidence="3">The sequence shown here is derived from an EMBL/GenBank/DDBJ whole genome shotgun (WGS) entry which is preliminary data.</text>
</comment>
<feature type="compositionally biased region" description="Low complexity" evidence="2">
    <location>
        <begin position="626"/>
        <end position="635"/>
    </location>
</feature>
<feature type="region of interest" description="Disordered" evidence="2">
    <location>
        <begin position="665"/>
        <end position="687"/>
    </location>
</feature>
<dbReference type="STRING" id="42249.A0A317SN41"/>
<feature type="region of interest" description="Disordered" evidence="2">
    <location>
        <begin position="223"/>
        <end position="262"/>
    </location>
</feature>
<feature type="compositionally biased region" description="Polar residues" evidence="2">
    <location>
        <begin position="669"/>
        <end position="681"/>
    </location>
</feature>
<keyword evidence="4" id="KW-1185">Reference proteome</keyword>
<feature type="coiled-coil region" evidence="1">
    <location>
        <begin position="868"/>
        <end position="895"/>
    </location>
</feature>
<gene>
    <name evidence="3" type="ORF">C7212DRAFT_353063</name>
</gene>
<dbReference type="AlphaFoldDB" id="A0A317SN41"/>
<protein>
    <recommendedName>
        <fullName evidence="5">ARS binding protein 2</fullName>
    </recommendedName>
</protein>
<dbReference type="GO" id="GO:0003688">
    <property type="term" value="F:DNA replication origin binding"/>
    <property type="evidence" value="ECO:0007669"/>
    <property type="project" value="TreeGrafter"/>
</dbReference>
<feature type="region of interest" description="Disordered" evidence="2">
    <location>
        <begin position="102"/>
        <end position="200"/>
    </location>
</feature>
<dbReference type="PANTHER" id="PTHR42048">
    <property type="entry name" value="ARS-BINDING PROTEIN 2"/>
    <property type="match status" value="1"/>
</dbReference>
<evidence type="ECO:0000313" key="4">
    <source>
        <dbReference type="Proteomes" id="UP000246991"/>
    </source>
</evidence>